<evidence type="ECO:0000256" key="2">
    <source>
        <dbReference type="SAM" id="MobiDB-lite"/>
    </source>
</evidence>
<dbReference type="Pfam" id="PF03629">
    <property type="entry name" value="SASA"/>
    <property type="match status" value="1"/>
</dbReference>
<dbReference type="InterPro" id="IPR006311">
    <property type="entry name" value="TAT_signal"/>
</dbReference>
<dbReference type="PROSITE" id="PS51318">
    <property type="entry name" value="TAT"/>
    <property type="match status" value="1"/>
</dbReference>
<dbReference type="RefSeq" id="WP_256394252.1">
    <property type="nucleotide sequence ID" value="NZ_JANHDJ010000001.1"/>
</dbReference>
<evidence type="ECO:0000259" key="3">
    <source>
        <dbReference type="Pfam" id="PF03629"/>
    </source>
</evidence>
<proteinExistence type="predicted"/>
<sequence length="301" mass="32164">MDVARRQLLTAAGGGTIFGAVAHSLTTEQDADREESHRQQAAVDRATGLDDPPAIQAAEVFLIGGQSNATGHGSSEASIPPPEGAAFEHVPHEGFEPLVDPVGTANTGSAWPAFADAYWAASGRHAVYVPASVGGTSVHPAANDNWWGESGGLLYRALGRLRSATVNLQRAGITPRFGGLLWHQGETDAHAIDEGRIEPADYRLAFETMIERYRLEIGDRQAPMYLFLLGRRGDGETRGFQELRRIQRAVAAADPNVEVVFEGAVAFPAAGKMKDMLHYNQAGLNEMGRVGGRAVAETGRN</sequence>
<organism evidence="4 5">
    <name type="scientific">Halohasta litorea</name>
    <dbReference type="NCBI Taxonomy" id="869891"/>
    <lineage>
        <taxon>Archaea</taxon>
        <taxon>Methanobacteriati</taxon>
        <taxon>Methanobacteriota</taxon>
        <taxon>Stenosarchaea group</taxon>
        <taxon>Halobacteria</taxon>
        <taxon>Halobacteriales</taxon>
        <taxon>Haloferacaceae</taxon>
        <taxon>Halohasta</taxon>
    </lineage>
</organism>
<feature type="region of interest" description="Disordered" evidence="2">
    <location>
        <begin position="27"/>
        <end position="50"/>
    </location>
</feature>
<dbReference type="Proteomes" id="UP001597052">
    <property type="component" value="Unassembled WGS sequence"/>
</dbReference>
<reference evidence="4 5" key="1">
    <citation type="journal article" date="2019" name="Int. J. Syst. Evol. Microbiol.">
        <title>The Global Catalogue of Microorganisms (GCM) 10K type strain sequencing project: providing services to taxonomists for standard genome sequencing and annotation.</title>
        <authorList>
            <consortium name="The Broad Institute Genomics Platform"/>
            <consortium name="The Broad Institute Genome Sequencing Center for Infectious Disease"/>
            <person name="Wu L."/>
            <person name="Ma J."/>
        </authorList>
    </citation>
    <scope>NUCLEOTIDE SEQUENCE [LARGE SCALE GENOMIC DNA]</scope>
    <source>
        <strain evidence="4 5">CGMCC 1.10593</strain>
    </source>
</reference>
<feature type="compositionally biased region" description="Polar residues" evidence="2">
    <location>
        <begin position="66"/>
        <end position="77"/>
    </location>
</feature>
<gene>
    <name evidence="4" type="ORF">ACFSBW_01480</name>
</gene>
<evidence type="ECO:0000313" key="5">
    <source>
        <dbReference type="Proteomes" id="UP001597052"/>
    </source>
</evidence>
<keyword evidence="1" id="KW-0378">Hydrolase</keyword>
<dbReference type="AlphaFoldDB" id="A0ABD6D3A1"/>
<feature type="domain" description="Sialate O-acetylesterase" evidence="3">
    <location>
        <begin position="59"/>
        <end position="290"/>
    </location>
</feature>
<dbReference type="PANTHER" id="PTHR31988:SF19">
    <property type="entry name" value="9-O-ACETYL-N-ACETYLNEURAMINIC ACID DEACETYLASE-RELATED"/>
    <property type="match status" value="1"/>
</dbReference>
<dbReference type="SUPFAM" id="SSF52266">
    <property type="entry name" value="SGNH hydrolase"/>
    <property type="match status" value="1"/>
</dbReference>
<comment type="caution">
    <text evidence="4">The sequence shown here is derived from an EMBL/GenBank/DDBJ whole genome shotgun (WGS) entry which is preliminary data.</text>
</comment>
<name>A0ABD6D3A1_9EURY</name>
<dbReference type="GO" id="GO:0016787">
    <property type="term" value="F:hydrolase activity"/>
    <property type="evidence" value="ECO:0007669"/>
    <property type="project" value="UniProtKB-KW"/>
</dbReference>
<evidence type="ECO:0000256" key="1">
    <source>
        <dbReference type="ARBA" id="ARBA00022801"/>
    </source>
</evidence>
<protein>
    <submittedName>
        <fullName evidence="4">Sialate O-acetylesterase</fullName>
    </submittedName>
</protein>
<dbReference type="InterPro" id="IPR005181">
    <property type="entry name" value="SASA"/>
</dbReference>
<dbReference type="EMBL" id="JBHUDM010000001">
    <property type="protein sequence ID" value="MFD1640547.1"/>
    <property type="molecule type" value="Genomic_DNA"/>
</dbReference>
<evidence type="ECO:0000313" key="4">
    <source>
        <dbReference type="EMBL" id="MFD1640547.1"/>
    </source>
</evidence>
<keyword evidence="5" id="KW-1185">Reference proteome</keyword>
<dbReference type="InterPro" id="IPR052940">
    <property type="entry name" value="Carb_Esterase_6"/>
</dbReference>
<dbReference type="PANTHER" id="PTHR31988">
    <property type="entry name" value="ESTERASE, PUTATIVE (DUF303)-RELATED"/>
    <property type="match status" value="1"/>
</dbReference>
<dbReference type="Gene3D" id="3.40.50.1110">
    <property type="entry name" value="SGNH hydrolase"/>
    <property type="match status" value="1"/>
</dbReference>
<feature type="region of interest" description="Disordered" evidence="2">
    <location>
        <begin position="66"/>
        <end position="85"/>
    </location>
</feature>
<dbReference type="InterPro" id="IPR036514">
    <property type="entry name" value="SGNH_hydro_sf"/>
</dbReference>
<accession>A0ABD6D3A1</accession>